<evidence type="ECO:0000259" key="1">
    <source>
        <dbReference type="PROSITE" id="PS50883"/>
    </source>
</evidence>
<name>A0A1G7VPY2_9RHOB</name>
<dbReference type="STRING" id="218672.SAMN04489759_109143"/>
<accession>A0A1G7VPY2</accession>
<evidence type="ECO:0000313" key="3">
    <source>
        <dbReference type="Proteomes" id="UP000199399"/>
    </source>
</evidence>
<keyword evidence="3" id="KW-1185">Reference proteome</keyword>
<dbReference type="PROSITE" id="PS50883">
    <property type="entry name" value="EAL"/>
    <property type="match status" value="1"/>
</dbReference>
<sequence>MPPGAQSPLDHAVTQRDGATLDMVREAIAHKQTLLAFQPVMRASDPTRVAFYEGLIRVLDATGRIIPAKDFMSSIEDNETGRQIDVLALRMGLSALHDNPGLRLSINMSARSIGYQAWNRMLRRWLDRDATIGERLILEITESSAMLVPELVADFMDQLQPHGICFAMDDFGAGHTAIRYFKDFYFDILKLDGQFIKGIAHDPDNRALTAALVSIATHFDMLTVAECVENAEDAAVLSQMGIDCLQGYYYAAPTTRPDWLKSGQNRAAG</sequence>
<proteinExistence type="predicted"/>
<dbReference type="SMART" id="SM00052">
    <property type="entry name" value="EAL"/>
    <property type="match status" value="1"/>
</dbReference>
<dbReference type="Gene3D" id="3.20.20.450">
    <property type="entry name" value="EAL domain"/>
    <property type="match status" value="1"/>
</dbReference>
<dbReference type="Proteomes" id="UP000199399">
    <property type="component" value="Unassembled WGS sequence"/>
</dbReference>
<gene>
    <name evidence="2" type="ORF">SAMN04489759_109143</name>
</gene>
<evidence type="ECO:0000313" key="2">
    <source>
        <dbReference type="EMBL" id="SDG61823.1"/>
    </source>
</evidence>
<protein>
    <submittedName>
        <fullName evidence="2">EAL domain, c-di-GMP-specific phosphodiesterase class I (Or its enzymatically inactive variant)</fullName>
    </submittedName>
</protein>
<dbReference type="CDD" id="cd01948">
    <property type="entry name" value="EAL"/>
    <property type="match status" value="1"/>
</dbReference>
<dbReference type="PANTHER" id="PTHR33121">
    <property type="entry name" value="CYCLIC DI-GMP PHOSPHODIESTERASE PDEF"/>
    <property type="match status" value="1"/>
</dbReference>
<dbReference type="PANTHER" id="PTHR33121:SF70">
    <property type="entry name" value="SIGNALING PROTEIN YKOW"/>
    <property type="match status" value="1"/>
</dbReference>
<dbReference type="OrthoDB" id="23692at2"/>
<dbReference type="InterPro" id="IPR050706">
    <property type="entry name" value="Cyclic-di-GMP_PDE-like"/>
</dbReference>
<dbReference type="InterPro" id="IPR001633">
    <property type="entry name" value="EAL_dom"/>
</dbReference>
<organism evidence="2 3">
    <name type="scientific">Sulfitobacter delicatus</name>
    <dbReference type="NCBI Taxonomy" id="218672"/>
    <lineage>
        <taxon>Bacteria</taxon>
        <taxon>Pseudomonadati</taxon>
        <taxon>Pseudomonadota</taxon>
        <taxon>Alphaproteobacteria</taxon>
        <taxon>Rhodobacterales</taxon>
        <taxon>Roseobacteraceae</taxon>
        <taxon>Sulfitobacter</taxon>
    </lineage>
</organism>
<dbReference type="AlphaFoldDB" id="A0A1G7VPY2"/>
<dbReference type="Pfam" id="PF00563">
    <property type="entry name" value="EAL"/>
    <property type="match status" value="1"/>
</dbReference>
<feature type="domain" description="EAL" evidence="1">
    <location>
        <begin position="17"/>
        <end position="267"/>
    </location>
</feature>
<dbReference type="EMBL" id="FNBP01000009">
    <property type="protein sequence ID" value="SDG61823.1"/>
    <property type="molecule type" value="Genomic_DNA"/>
</dbReference>
<reference evidence="3" key="1">
    <citation type="submission" date="2016-10" db="EMBL/GenBank/DDBJ databases">
        <authorList>
            <person name="Varghese N."/>
            <person name="Submissions S."/>
        </authorList>
    </citation>
    <scope>NUCLEOTIDE SEQUENCE [LARGE SCALE GENOMIC DNA]</scope>
    <source>
        <strain evidence="3">DSM 16477</strain>
    </source>
</reference>
<dbReference type="InterPro" id="IPR035919">
    <property type="entry name" value="EAL_sf"/>
</dbReference>
<dbReference type="GO" id="GO:0071111">
    <property type="term" value="F:cyclic-guanylate-specific phosphodiesterase activity"/>
    <property type="evidence" value="ECO:0007669"/>
    <property type="project" value="InterPro"/>
</dbReference>
<dbReference type="SUPFAM" id="SSF141868">
    <property type="entry name" value="EAL domain-like"/>
    <property type="match status" value="1"/>
</dbReference>